<evidence type="ECO:0000313" key="1">
    <source>
        <dbReference type="EMBL" id="XBS89010.1"/>
    </source>
</evidence>
<protein>
    <submittedName>
        <fullName evidence="1">Uncharacterized protein</fullName>
    </submittedName>
</protein>
<dbReference type="RefSeq" id="WP_007806365.1">
    <property type="nucleotide sequence ID" value="NZ_CP157948.1"/>
</dbReference>
<gene>
    <name evidence="1" type="ORF">ABNK63_11440</name>
</gene>
<name>A0AAU7QHZ2_9GAMM</name>
<sequence>MNMQIALWHRSRATWSPSHVLRRLRGPGLILLAVLSLGLSWSWLSAPAGADQADPVRQLVHFRDAAHDWLLVVDPETRELVVYDASNGRPLERLGADDGLPEVDSIAQSGSLLLVADRQHAEVRLLKLPQLQQVAFDPR</sequence>
<reference evidence="1" key="1">
    <citation type="submission" date="2024-06" db="EMBL/GenBank/DDBJ databases">
        <authorList>
            <person name="Sun Y."/>
        </authorList>
    </citation>
    <scope>NUCLEOTIDE SEQUENCE</scope>
    <source>
        <strain evidence="1">IGA1.0</strain>
    </source>
</reference>
<proteinExistence type="predicted"/>
<accession>A0AAU7QHZ2</accession>
<dbReference type="AlphaFoldDB" id="A0AAU7QHZ2"/>
<organism evidence="1">
    <name type="scientific">Rhodanobacter sp. IGA1.0</name>
    <dbReference type="NCBI Taxonomy" id="3158582"/>
    <lineage>
        <taxon>Bacteria</taxon>
        <taxon>Pseudomonadati</taxon>
        <taxon>Pseudomonadota</taxon>
        <taxon>Gammaproteobacteria</taxon>
        <taxon>Lysobacterales</taxon>
        <taxon>Rhodanobacteraceae</taxon>
        <taxon>Rhodanobacter</taxon>
    </lineage>
</organism>
<dbReference type="EMBL" id="CP157948">
    <property type="protein sequence ID" value="XBS89010.1"/>
    <property type="molecule type" value="Genomic_DNA"/>
</dbReference>